<evidence type="ECO:0000313" key="1">
    <source>
        <dbReference type="EMBL" id="KZP24498.1"/>
    </source>
</evidence>
<name>A0A166MZQ4_9AGAM</name>
<keyword evidence="2" id="KW-1185">Reference proteome</keyword>
<protein>
    <submittedName>
        <fullName evidence="1">Uncharacterized protein</fullName>
    </submittedName>
</protein>
<dbReference type="AlphaFoldDB" id="A0A166MZQ4"/>
<organism evidence="1 2">
    <name type="scientific">Athelia psychrophila</name>
    <dbReference type="NCBI Taxonomy" id="1759441"/>
    <lineage>
        <taxon>Eukaryota</taxon>
        <taxon>Fungi</taxon>
        <taxon>Dikarya</taxon>
        <taxon>Basidiomycota</taxon>
        <taxon>Agaricomycotina</taxon>
        <taxon>Agaricomycetes</taxon>
        <taxon>Agaricomycetidae</taxon>
        <taxon>Atheliales</taxon>
        <taxon>Atheliaceae</taxon>
        <taxon>Athelia</taxon>
    </lineage>
</organism>
<evidence type="ECO:0000313" key="2">
    <source>
        <dbReference type="Proteomes" id="UP000076532"/>
    </source>
</evidence>
<gene>
    <name evidence="1" type="ORF">FIBSPDRAFT_857206</name>
</gene>
<sequence>MASDYRLGDRGGRGDLGEELRAELGLPPEGPRGRGVMSVALLVLSFSYARVEVMWETNLFAMR</sequence>
<accession>A0A166MZQ4</accession>
<reference evidence="1 2" key="1">
    <citation type="journal article" date="2016" name="Mol. Biol. Evol.">
        <title>Comparative Genomics of Early-Diverging Mushroom-Forming Fungi Provides Insights into the Origins of Lignocellulose Decay Capabilities.</title>
        <authorList>
            <person name="Nagy L.G."/>
            <person name="Riley R."/>
            <person name="Tritt A."/>
            <person name="Adam C."/>
            <person name="Daum C."/>
            <person name="Floudas D."/>
            <person name="Sun H."/>
            <person name="Yadav J.S."/>
            <person name="Pangilinan J."/>
            <person name="Larsson K.H."/>
            <person name="Matsuura K."/>
            <person name="Barry K."/>
            <person name="Labutti K."/>
            <person name="Kuo R."/>
            <person name="Ohm R.A."/>
            <person name="Bhattacharya S.S."/>
            <person name="Shirouzu T."/>
            <person name="Yoshinaga Y."/>
            <person name="Martin F.M."/>
            <person name="Grigoriev I.V."/>
            <person name="Hibbett D.S."/>
        </authorList>
    </citation>
    <scope>NUCLEOTIDE SEQUENCE [LARGE SCALE GENOMIC DNA]</scope>
    <source>
        <strain evidence="1 2">CBS 109695</strain>
    </source>
</reference>
<proteinExistence type="predicted"/>
<dbReference type="Proteomes" id="UP000076532">
    <property type="component" value="Unassembled WGS sequence"/>
</dbReference>
<dbReference type="EMBL" id="KV417526">
    <property type="protein sequence ID" value="KZP24498.1"/>
    <property type="molecule type" value="Genomic_DNA"/>
</dbReference>